<keyword evidence="1" id="KW-1133">Transmembrane helix</keyword>
<keyword evidence="2" id="KW-0732">Signal</keyword>
<dbReference type="AlphaFoldDB" id="A0A830HDI3"/>
<dbReference type="Proteomes" id="UP000660262">
    <property type="component" value="Unassembled WGS sequence"/>
</dbReference>
<feature type="transmembrane region" description="Helical" evidence="1">
    <location>
        <begin position="235"/>
        <end position="263"/>
    </location>
</feature>
<keyword evidence="5" id="KW-1185">Reference proteome</keyword>
<organism evidence="4 5">
    <name type="scientific">Pycnococcus provasolii</name>
    <dbReference type="NCBI Taxonomy" id="41880"/>
    <lineage>
        <taxon>Eukaryota</taxon>
        <taxon>Viridiplantae</taxon>
        <taxon>Chlorophyta</taxon>
        <taxon>Pseudoscourfieldiophyceae</taxon>
        <taxon>Pseudoscourfieldiales</taxon>
        <taxon>Pycnococcaceae</taxon>
        <taxon>Pycnococcus</taxon>
    </lineage>
</organism>
<feature type="transmembrane region" description="Helical" evidence="1">
    <location>
        <begin position="355"/>
        <end position="376"/>
    </location>
</feature>
<feature type="transmembrane region" description="Helical" evidence="1">
    <location>
        <begin position="396"/>
        <end position="416"/>
    </location>
</feature>
<accession>A0A830HDI3</accession>
<evidence type="ECO:0000256" key="1">
    <source>
        <dbReference type="SAM" id="Phobius"/>
    </source>
</evidence>
<dbReference type="PANTHER" id="PTHR23252:SF24">
    <property type="entry name" value="TRANSMEMBRANE PROTEIN 145"/>
    <property type="match status" value="1"/>
</dbReference>
<dbReference type="GO" id="GO:0007186">
    <property type="term" value="P:G protein-coupled receptor signaling pathway"/>
    <property type="evidence" value="ECO:0007669"/>
    <property type="project" value="InterPro"/>
</dbReference>
<proteinExistence type="predicted"/>
<feature type="transmembrane region" description="Helical" evidence="1">
    <location>
        <begin position="203"/>
        <end position="223"/>
    </location>
</feature>
<comment type="caution">
    <text evidence="4">The sequence shown here is derived from an EMBL/GenBank/DDBJ whole genome shotgun (WGS) entry which is preliminary data.</text>
</comment>
<dbReference type="InterPro" id="IPR047831">
    <property type="entry name" value="GPR180/TMEM145"/>
</dbReference>
<feature type="transmembrane region" description="Helical" evidence="1">
    <location>
        <begin position="428"/>
        <end position="453"/>
    </location>
</feature>
<feature type="transmembrane region" description="Helical" evidence="1">
    <location>
        <begin position="283"/>
        <end position="305"/>
    </location>
</feature>
<feature type="domain" description="GPR180/TMEM145 transmembrane" evidence="3">
    <location>
        <begin position="220"/>
        <end position="311"/>
    </location>
</feature>
<evidence type="ECO:0000313" key="4">
    <source>
        <dbReference type="EMBL" id="GHP03419.1"/>
    </source>
</evidence>
<protein>
    <recommendedName>
        <fullName evidence="3">GPR180/TMEM145 transmembrane domain-containing protein</fullName>
    </recommendedName>
</protein>
<feature type="domain" description="GPR180/TMEM145 transmembrane" evidence="3">
    <location>
        <begin position="360"/>
        <end position="473"/>
    </location>
</feature>
<dbReference type="OrthoDB" id="496528at2759"/>
<dbReference type="InterPro" id="IPR019336">
    <property type="entry name" value="GPR180/TMEM145_TM"/>
</dbReference>
<evidence type="ECO:0000313" key="5">
    <source>
        <dbReference type="Proteomes" id="UP000660262"/>
    </source>
</evidence>
<keyword evidence="1" id="KW-0812">Transmembrane</keyword>
<gene>
    <name evidence="4" type="ORF">PPROV_000217400</name>
</gene>
<dbReference type="GO" id="GO:0019236">
    <property type="term" value="P:response to pheromone"/>
    <property type="evidence" value="ECO:0007669"/>
    <property type="project" value="InterPro"/>
</dbReference>
<feature type="chain" id="PRO_5032934557" description="GPR180/TMEM145 transmembrane domain-containing protein" evidence="2">
    <location>
        <begin position="34"/>
        <end position="530"/>
    </location>
</feature>
<dbReference type="EMBL" id="BNJQ01000005">
    <property type="protein sequence ID" value="GHP03419.1"/>
    <property type="molecule type" value="Genomic_DNA"/>
</dbReference>
<reference evidence="4" key="1">
    <citation type="submission" date="2020-10" db="EMBL/GenBank/DDBJ databases">
        <title>Unveiling of a novel bifunctional photoreceptor, Dualchrome1, isolated from a cosmopolitan green alga.</title>
        <authorList>
            <person name="Suzuki S."/>
            <person name="Kawachi M."/>
        </authorList>
    </citation>
    <scope>NUCLEOTIDE SEQUENCE</scope>
    <source>
        <strain evidence="4">NIES 2893</strain>
    </source>
</reference>
<feature type="transmembrane region" description="Helical" evidence="1">
    <location>
        <begin position="459"/>
        <end position="482"/>
    </location>
</feature>
<feature type="signal peptide" evidence="2">
    <location>
        <begin position="1"/>
        <end position="33"/>
    </location>
</feature>
<dbReference type="PANTHER" id="PTHR23252">
    <property type="entry name" value="INTIMAL THICKNESS RECEPTOR-RELATED"/>
    <property type="match status" value="1"/>
</dbReference>
<evidence type="ECO:0000256" key="2">
    <source>
        <dbReference type="SAM" id="SignalP"/>
    </source>
</evidence>
<keyword evidence="1" id="KW-0472">Membrane</keyword>
<sequence length="530" mass="57904">MFMFVFPPRRCPMVVLVVVVVVLILMTSSLAEAKYVSGKASVTSLDTEVYVDKFSFSRGAKGVIKGNFSSGDSAYFDQRPHSLEVALFSDEAWDRYHAMLDKGSLCIERLRQASFRKSIGRQAANDIDHARGTHGQRFGFSAEVGTDALFANVAKQRAHFWYVVVADCMLEEYDARKHPPLTYKMDFRNGGSHLPADESGLPIVHLVAMLVLAGGAFVGYDAARASFQEVGQVHLIVLLLAAATVLAFGSISAEWLHLAVYTLNGRGLRWRHSFLPMDFYSDVLSSMCEMVMLFTLLALAFGWTLDSTSIATGQGVGADESDGSKARRGVIPGVGMQLNKLQVQLSQPARLFRRFTYAGVVMACAAFTELTLLFWGRSYEGDFATFHDHEHAPGKLRVLLRMVLGLLFFAGCSLQVRRVSSDPDLSKFVRNLLVLGTIWIAAFPTIVFFVGWLPPYRRHPAIVVVSMLLQSGALASLGYITLAHGSSYRKVSTLKNLGTVFSGGGGLGGVGGGTAKGNWMRKLKGKVAVD</sequence>
<evidence type="ECO:0000259" key="3">
    <source>
        <dbReference type="Pfam" id="PF10192"/>
    </source>
</evidence>
<name>A0A830HDI3_9CHLO</name>
<dbReference type="Pfam" id="PF10192">
    <property type="entry name" value="GPR180-TMEM145_TM"/>
    <property type="match status" value="2"/>
</dbReference>